<dbReference type="InterPro" id="IPR036388">
    <property type="entry name" value="WH-like_DNA-bd_sf"/>
</dbReference>
<keyword evidence="3 10" id="KW-0597">Phosphoprotein</keyword>
<name>A0A3E0WD29_9MICO</name>
<dbReference type="PROSITE" id="PS50110">
    <property type="entry name" value="RESPONSE_REGULATORY"/>
    <property type="match status" value="1"/>
</dbReference>
<dbReference type="GO" id="GO:0005737">
    <property type="term" value="C:cytoplasm"/>
    <property type="evidence" value="ECO:0007669"/>
    <property type="project" value="UniProtKB-SubCell"/>
</dbReference>
<dbReference type="PANTHER" id="PTHR45526:SF1">
    <property type="entry name" value="TRANSCRIPTIONAL REGULATORY PROTEIN DCUR-RELATED"/>
    <property type="match status" value="1"/>
</dbReference>
<comment type="caution">
    <text evidence="13">The sequence shown here is derived from an EMBL/GenBank/DDBJ whole genome shotgun (WGS) entry which is preliminary data.</text>
</comment>
<dbReference type="OrthoDB" id="7187989at2"/>
<dbReference type="InterPro" id="IPR001789">
    <property type="entry name" value="Sig_transdc_resp-reg_receiver"/>
</dbReference>
<dbReference type="InterPro" id="IPR005471">
    <property type="entry name" value="Tscrpt_reg_IclR_N"/>
</dbReference>
<dbReference type="InterPro" id="IPR036390">
    <property type="entry name" value="WH_DNA-bd_sf"/>
</dbReference>
<evidence type="ECO:0000256" key="4">
    <source>
        <dbReference type="ARBA" id="ARBA00023012"/>
    </source>
</evidence>
<feature type="region of interest" description="Disordered" evidence="11">
    <location>
        <begin position="209"/>
        <end position="249"/>
    </location>
</feature>
<evidence type="ECO:0000259" key="12">
    <source>
        <dbReference type="PROSITE" id="PS50110"/>
    </source>
</evidence>
<evidence type="ECO:0000256" key="10">
    <source>
        <dbReference type="PROSITE-ProRule" id="PRU00169"/>
    </source>
</evidence>
<dbReference type="PIRSF" id="PIRSF006171">
    <property type="entry name" value="RR_citrat_malat"/>
    <property type="match status" value="1"/>
</dbReference>
<dbReference type="InterPro" id="IPR011006">
    <property type="entry name" value="CheY-like_superfamily"/>
</dbReference>
<reference evidence="13 14" key="1">
    <citation type="submission" date="2017-04" db="EMBL/GenBank/DDBJ databases">
        <title>Comparative genome analysis of Subtercola boreus.</title>
        <authorList>
            <person name="Cho Y.-J."/>
            <person name="Cho A."/>
            <person name="Kim O.-S."/>
            <person name="Lee J.-I."/>
        </authorList>
    </citation>
    <scope>NUCLEOTIDE SEQUENCE [LARGE SCALE GENOMIC DNA]</scope>
    <source>
        <strain evidence="13 14">P28004</strain>
    </source>
</reference>
<evidence type="ECO:0000256" key="9">
    <source>
        <dbReference type="PIRNR" id="PIRNR006171"/>
    </source>
</evidence>
<dbReference type="SUPFAM" id="SSF46785">
    <property type="entry name" value="Winged helix' DNA-binding domain"/>
    <property type="match status" value="1"/>
</dbReference>
<protein>
    <recommendedName>
        <fullName evidence="9">Transcriptional regulatory protein</fullName>
    </recommendedName>
</protein>
<evidence type="ECO:0000256" key="5">
    <source>
        <dbReference type="ARBA" id="ARBA00023015"/>
    </source>
</evidence>
<dbReference type="Pfam" id="PF09339">
    <property type="entry name" value="HTH_IclR"/>
    <property type="match status" value="1"/>
</dbReference>
<keyword evidence="5 9" id="KW-0805">Transcription regulation</keyword>
<dbReference type="GO" id="GO:0003700">
    <property type="term" value="F:DNA-binding transcription factor activity"/>
    <property type="evidence" value="ECO:0007669"/>
    <property type="project" value="InterPro"/>
</dbReference>
<dbReference type="SUPFAM" id="SSF52172">
    <property type="entry name" value="CheY-like"/>
    <property type="match status" value="1"/>
</dbReference>
<sequence length="249" mass="26087">MTDLSALVVDDDFHIADLHARLVAGAPGFRCVGTAGTARGALSLIDSARPDLVLLDAYLPDGSGIELIRRIEPDVIALTAANDSDTVRRAIRSGAFGFLIKPFEPHLLAEKLVSYAAYAEAVAAPRALNQASVDRLFGMLRPDVKARTRTATEQAVLTCIADSGRELSAPDIAERVGVSRATAQRYLGALATERLITVQLKYGATGRPEHRYRLAASPPPGSTPPAAPNPPGRPPAGTPLAPGPGVASD</sequence>
<evidence type="ECO:0000256" key="8">
    <source>
        <dbReference type="ARBA" id="ARBA00023163"/>
    </source>
</evidence>
<evidence type="ECO:0000256" key="7">
    <source>
        <dbReference type="ARBA" id="ARBA00023159"/>
    </source>
</evidence>
<dbReference type="RefSeq" id="WP_116417620.1">
    <property type="nucleotide sequence ID" value="NZ_NBXC01000008.1"/>
</dbReference>
<evidence type="ECO:0000256" key="1">
    <source>
        <dbReference type="ARBA" id="ARBA00004496"/>
    </source>
</evidence>
<keyword evidence="8 9" id="KW-0804">Transcription</keyword>
<evidence type="ECO:0000256" key="11">
    <source>
        <dbReference type="SAM" id="MobiDB-lite"/>
    </source>
</evidence>
<accession>A0A3E0WD29</accession>
<keyword evidence="4 9" id="KW-0902">Two-component regulatory system</keyword>
<keyword evidence="2 9" id="KW-0963">Cytoplasm</keyword>
<dbReference type="InterPro" id="IPR051271">
    <property type="entry name" value="2C-system_Tx_regulators"/>
</dbReference>
<evidence type="ECO:0000313" key="13">
    <source>
        <dbReference type="EMBL" id="RFA28830.1"/>
    </source>
</evidence>
<gene>
    <name evidence="13" type="ORF">B7R25_03710</name>
</gene>
<dbReference type="PANTHER" id="PTHR45526">
    <property type="entry name" value="TRANSCRIPTIONAL REGULATORY PROTEIN DPIA"/>
    <property type="match status" value="1"/>
</dbReference>
<feature type="compositionally biased region" description="Pro residues" evidence="11">
    <location>
        <begin position="217"/>
        <end position="237"/>
    </location>
</feature>
<evidence type="ECO:0000256" key="6">
    <source>
        <dbReference type="ARBA" id="ARBA00023125"/>
    </source>
</evidence>
<dbReference type="SMART" id="SM00448">
    <property type="entry name" value="REC"/>
    <property type="match status" value="1"/>
</dbReference>
<feature type="compositionally biased region" description="Low complexity" evidence="11">
    <location>
        <begin position="238"/>
        <end position="249"/>
    </location>
</feature>
<organism evidence="13 14">
    <name type="scientific">Subtercola boreus</name>
    <dbReference type="NCBI Taxonomy" id="120213"/>
    <lineage>
        <taxon>Bacteria</taxon>
        <taxon>Bacillati</taxon>
        <taxon>Actinomycetota</taxon>
        <taxon>Actinomycetes</taxon>
        <taxon>Micrococcales</taxon>
        <taxon>Microbacteriaceae</taxon>
        <taxon>Subtercola</taxon>
    </lineage>
</organism>
<dbReference type="GO" id="GO:0000156">
    <property type="term" value="F:phosphorelay response regulator activity"/>
    <property type="evidence" value="ECO:0007669"/>
    <property type="project" value="TreeGrafter"/>
</dbReference>
<proteinExistence type="predicted"/>
<keyword evidence="6 9" id="KW-0238">DNA-binding</keyword>
<evidence type="ECO:0000256" key="3">
    <source>
        <dbReference type="ARBA" id="ARBA00022553"/>
    </source>
</evidence>
<dbReference type="Gene3D" id="3.40.50.2300">
    <property type="match status" value="1"/>
</dbReference>
<comment type="subcellular location">
    <subcellularLocation>
        <location evidence="1 9">Cytoplasm</location>
    </subcellularLocation>
</comment>
<dbReference type="AlphaFoldDB" id="A0A3E0WD29"/>
<feature type="modified residue" description="4-aspartylphosphate" evidence="10">
    <location>
        <position position="56"/>
    </location>
</feature>
<dbReference type="GO" id="GO:0003677">
    <property type="term" value="F:DNA binding"/>
    <property type="evidence" value="ECO:0007669"/>
    <property type="project" value="UniProtKB-KW"/>
</dbReference>
<dbReference type="EMBL" id="NBXE01000008">
    <property type="protein sequence ID" value="RFA28830.1"/>
    <property type="molecule type" value="Genomic_DNA"/>
</dbReference>
<dbReference type="Gene3D" id="1.10.10.10">
    <property type="entry name" value="Winged helix-like DNA-binding domain superfamily/Winged helix DNA-binding domain"/>
    <property type="match status" value="1"/>
</dbReference>
<evidence type="ECO:0000256" key="2">
    <source>
        <dbReference type="ARBA" id="ARBA00022490"/>
    </source>
</evidence>
<dbReference type="Proteomes" id="UP000257080">
    <property type="component" value="Unassembled WGS sequence"/>
</dbReference>
<evidence type="ECO:0000313" key="14">
    <source>
        <dbReference type="Proteomes" id="UP000257080"/>
    </source>
</evidence>
<keyword evidence="7 9" id="KW-0010">Activator</keyword>
<dbReference type="Pfam" id="PF00072">
    <property type="entry name" value="Response_reg"/>
    <property type="match status" value="1"/>
</dbReference>
<feature type="domain" description="Response regulatory" evidence="12">
    <location>
        <begin position="5"/>
        <end position="116"/>
    </location>
</feature>
<dbReference type="InterPro" id="IPR024187">
    <property type="entry name" value="Sig_transdc_resp-reg_cit/mal"/>
</dbReference>